<organism evidence="2 3">
    <name type="scientific">Botrytis hyacinthi</name>
    <dbReference type="NCBI Taxonomy" id="278943"/>
    <lineage>
        <taxon>Eukaryota</taxon>
        <taxon>Fungi</taxon>
        <taxon>Dikarya</taxon>
        <taxon>Ascomycota</taxon>
        <taxon>Pezizomycotina</taxon>
        <taxon>Leotiomycetes</taxon>
        <taxon>Helotiales</taxon>
        <taxon>Sclerotiniaceae</taxon>
        <taxon>Botrytis</taxon>
    </lineage>
</organism>
<keyword evidence="3" id="KW-1185">Reference proteome</keyword>
<comment type="caution">
    <text evidence="2">The sequence shown here is derived from an EMBL/GenBank/DDBJ whole genome shotgun (WGS) entry which is preliminary data.</text>
</comment>
<feature type="compositionally biased region" description="Polar residues" evidence="1">
    <location>
        <begin position="408"/>
        <end position="422"/>
    </location>
</feature>
<sequence>MNHVLAQTNRGSWLIKIDSMSKKYLRPATEEKNDPSTSSGSGRRDHKPPSHRQSRDSGHRSRHHQQSGHTSAPSAHLSSGVGQGERSSSSVQSSSSQSSGTRHPQGYGRGALAQVMTSMTLSQTEIIQPPFPETCDYRVPNHPCPNRWTKHWQQQWKFRCDSHPADKFSQKGMFCHKVKFPEEKDAYGTIIQSEQLCGDPIITKEMFLNENFICRECEPPVKTLVCTFWIISEGRICGLEKEVEGDRDYYKDPRYRCTRHAGLTPEMIQHVHNHAQKRMINGRQPFADVQSFEQLLAEGGILDDRLPSARGGENFPRDMGQGRIAPRARKHIGRGGMPVANRYDYWEPTNRAGTPQPGGYGPIEPEPASAPSGYGYSESTSSEPSYQQQAYDQTAYQQQTYQELPYSESPQTFSDQSVTSYEAQEPQIVTAPLRGEVEYDMRADESHETRTRRVRMEEREAEERMRTASQGFAALDNLYEQKAKKRRKHR</sequence>
<evidence type="ECO:0000256" key="1">
    <source>
        <dbReference type="SAM" id="MobiDB-lite"/>
    </source>
</evidence>
<accession>A0A4Z1GA89</accession>
<reference evidence="2 3" key="1">
    <citation type="submission" date="2017-12" db="EMBL/GenBank/DDBJ databases">
        <title>Comparative genomics of Botrytis spp.</title>
        <authorList>
            <person name="Valero-Jimenez C.A."/>
            <person name="Tapia P."/>
            <person name="Veloso J."/>
            <person name="Silva-Moreno E."/>
            <person name="Staats M."/>
            <person name="Valdes J.H."/>
            <person name="Van Kan J.A.L."/>
        </authorList>
    </citation>
    <scope>NUCLEOTIDE SEQUENCE [LARGE SCALE GENOMIC DNA]</scope>
    <source>
        <strain evidence="2 3">Bh0001</strain>
    </source>
</reference>
<dbReference type="Proteomes" id="UP000297814">
    <property type="component" value="Unassembled WGS sequence"/>
</dbReference>
<feature type="compositionally biased region" description="Low complexity" evidence="1">
    <location>
        <begin position="78"/>
        <end position="100"/>
    </location>
</feature>
<feature type="region of interest" description="Disordered" evidence="1">
    <location>
        <begin position="406"/>
        <end position="490"/>
    </location>
</feature>
<feature type="region of interest" description="Disordered" evidence="1">
    <location>
        <begin position="24"/>
        <end position="108"/>
    </location>
</feature>
<feature type="region of interest" description="Disordered" evidence="1">
    <location>
        <begin position="347"/>
        <end position="393"/>
    </location>
</feature>
<feature type="compositionally biased region" description="Low complexity" evidence="1">
    <location>
        <begin position="371"/>
        <end position="393"/>
    </location>
</feature>
<gene>
    <name evidence="2" type="ORF">BHYA_0324g00070</name>
</gene>
<protein>
    <submittedName>
        <fullName evidence="2">Uncharacterized protein</fullName>
    </submittedName>
</protein>
<dbReference type="EMBL" id="PQXK01000324">
    <property type="protein sequence ID" value="TGO32370.1"/>
    <property type="molecule type" value="Genomic_DNA"/>
</dbReference>
<evidence type="ECO:0000313" key="3">
    <source>
        <dbReference type="Proteomes" id="UP000297814"/>
    </source>
</evidence>
<name>A0A4Z1GA89_9HELO</name>
<feature type="compositionally biased region" description="Basic and acidic residues" evidence="1">
    <location>
        <begin position="435"/>
        <end position="466"/>
    </location>
</feature>
<proteinExistence type="predicted"/>
<dbReference type="AlphaFoldDB" id="A0A4Z1GA89"/>
<feature type="compositionally biased region" description="Polar residues" evidence="1">
    <location>
        <begin position="67"/>
        <end position="77"/>
    </location>
</feature>
<evidence type="ECO:0000313" key="2">
    <source>
        <dbReference type="EMBL" id="TGO32370.1"/>
    </source>
</evidence>